<sequence>MLTKQLAKHFRDVHFGGNWTSVNLKDSLAGIDVAMATRKVNDLNAIAVLVFHIHYYIVAIKGVLEGKPLDAHDRYSFDLKPLESEGEWQSLIQKSLDDAGQLAHLIENLDEEMLHKDFVDPKYGNYLRNILGLTEHCHYHLGQIVIIKKLLNKA</sequence>
<dbReference type="SUPFAM" id="SSF109854">
    <property type="entry name" value="DinB/YfiT-like putative metalloenzymes"/>
    <property type="match status" value="1"/>
</dbReference>
<dbReference type="OrthoDB" id="9814103at2"/>
<evidence type="ECO:0000313" key="2">
    <source>
        <dbReference type="Proteomes" id="UP000220133"/>
    </source>
</evidence>
<dbReference type="KEGG" id="cbae:COR50_17880"/>
<protein>
    <submittedName>
        <fullName evidence="1">DUF1572 domain-containing protein</fullName>
    </submittedName>
</protein>
<reference evidence="1 2" key="1">
    <citation type="submission" date="2017-10" db="EMBL/GenBank/DDBJ databases">
        <title>Paenichitinophaga pekingensis gen. nov., sp. nov., isolated from activated sludge.</title>
        <authorList>
            <person name="Jin D."/>
            <person name="Kong X."/>
            <person name="Deng Y."/>
            <person name="Bai Z."/>
        </authorList>
    </citation>
    <scope>NUCLEOTIDE SEQUENCE [LARGE SCALE GENOMIC DNA]</scope>
    <source>
        <strain evidence="1 2">13</strain>
    </source>
</reference>
<dbReference type="Gene3D" id="1.20.120.450">
    <property type="entry name" value="dinb family like domain"/>
    <property type="match status" value="1"/>
</dbReference>
<organism evidence="1 2">
    <name type="scientific">Chitinophaga caeni</name>
    <dbReference type="NCBI Taxonomy" id="2029983"/>
    <lineage>
        <taxon>Bacteria</taxon>
        <taxon>Pseudomonadati</taxon>
        <taxon>Bacteroidota</taxon>
        <taxon>Chitinophagia</taxon>
        <taxon>Chitinophagales</taxon>
        <taxon>Chitinophagaceae</taxon>
        <taxon>Chitinophaga</taxon>
    </lineage>
</organism>
<dbReference type="AlphaFoldDB" id="A0A291QYE2"/>
<keyword evidence="2" id="KW-1185">Reference proteome</keyword>
<accession>A0A291QYE2</accession>
<dbReference type="Proteomes" id="UP000220133">
    <property type="component" value="Chromosome"/>
</dbReference>
<gene>
    <name evidence="1" type="ORF">COR50_17880</name>
</gene>
<dbReference type="EMBL" id="CP023777">
    <property type="protein sequence ID" value="ATL48884.1"/>
    <property type="molecule type" value="Genomic_DNA"/>
</dbReference>
<proteinExistence type="predicted"/>
<name>A0A291QYE2_9BACT</name>
<dbReference type="InterPro" id="IPR034660">
    <property type="entry name" value="DinB/YfiT-like"/>
</dbReference>
<evidence type="ECO:0000313" key="1">
    <source>
        <dbReference type="EMBL" id="ATL48884.1"/>
    </source>
</evidence>
<dbReference type="RefSeq" id="WP_098195255.1">
    <property type="nucleotide sequence ID" value="NZ_CP023777.1"/>
</dbReference>